<dbReference type="InterPro" id="IPR038162">
    <property type="entry name" value="SoxY_sf"/>
</dbReference>
<keyword evidence="4" id="KW-1185">Reference proteome</keyword>
<dbReference type="Proteomes" id="UP000595857">
    <property type="component" value="Chromosome"/>
</dbReference>
<name>A0ABX7C7W1_9HYPH</name>
<sequence>MSPAPNRRTVLTGLVATLALVAVPVRADDELVAQAVSELFGDAPRQDGRITMVLPPLAETGNTVPIQVLVDSPMTETDRVRRVVMLSTRNPRALLATMNFGPAAPKAQFSTNIRLNGTQDVLVMAEMSDGSVWQAQSRVLVTVGACDTLQIRF</sequence>
<dbReference type="Gene3D" id="2.60.40.2470">
    <property type="entry name" value="SoxY domain"/>
    <property type="match status" value="1"/>
</dbReference>
<organism evidence="3 4">
    <name type="scientific">Devosia rhizoryzae</name>
    <dbReference type="NCBI Taxonomy" id="2774137"/>
    <lineage>
        <taxon>Bacteria</taxon>
        <taxon>Pseudomonadati</taxon>
        <taxon>Pseudomonadota</taxon>
        <taxon>Alphaproteobacteria</taxon>
        <taxon>Hyphomicrobiales</taxon>
        <taxon>Devosiaceae</taxon>
        <taxon>Devosia</taxon>
    </lineage>
</organism>
<dbReference type="InterPro" id="IPR032711">
    <property type="entry name" value="SoxY"/>
</dbReference>
<proteinExistence type="predicted"/>
<evidence type="ECO:0000259" key="2">
    <source>
        <dbReference type="Pfam" id="PF13501"/>
    </source>
</evidence>
<dbReference type="InterPro" id="IPR006311">
    <property type="entry name" value="TAT_signal"/>
</dbReference>
<evidence type="ECO:0000313" key="3">
    <source>
        <dbReference type="EMBL" id="QQR39294.1"/>
    </source>
</evidence>
<dbReference type="RefSeq" id="WP_201633207.1">
    <property type="nucleotide sequence ID" value="NZ_CP068046.1"/>
</dbReference>
<accession>A0ABX7C7W1</accession>
<dbReference type="InterPro" id="IPR016568">
    <property type="entry name" value="Sulphur_oxidation_SoxY"/>
</dbReference>
<dbReference type="PROSITE" id="PS51318">
    <property type="entry name" value="TAT"/>
    <property type="match status" value="1"/>
</dbReference>
<evidence type="ECO:0000313" key="4">
    <source>
        <dbReference type="Proteomes" id="UP000595857"/>
    </source>
</evidence>
<gene>
    <name evidence="3" type="ORF">JI748_16470</name>
</gene>
<dbReference type="Pfam" id="PF13501">
    <property type="entry name" value="SoxY"/>
    <property type="match status" value="1"/>
</dbReference>
<feature type="signal peptide" evidence="1">
    <location>
        <begin position="1"/>
        <end position="27"/>
    </location>
</feature>
<dbReference type="PIRSF" id="PIRSF010312">
    <property type="entry name" value="Sulphur_oxidation_SoxY"/>
    <property type="match status" value="1"/>
</dbReference>
<protein>
    <submittedName>
        <fullName evidence="3">Sulfur oxidation protein SoxY</fullName>
    </submittedName>
</protein>
<evidence type="ECO:0000256" key="1">
    <source>
        <dbReference type="SAM" id="SignalP"/>
    </source>
</evidence>
<feature type="domain" description="Ig-like SoxY" evidence="2">
    <location>
        <begin position="38"/>
        <end position="146"/>
    </location>
</feature>
<keyword evidence="1" id="KW-0732">Signal</keyword>
<reference evidence="3 4" key="1">
    <citation type="submission" date="2021-01" db="EMBL/GenBank/DDBJ databases">
        <title>Genome seq and assembly of Devosia sp. LEGU1.</title>
        <authorList>
            <person name="Chhetri G."/>
        </authorList>
    </citation>
    <scope>NUCLEOTIDE SEQUENCE [LARGE SCALE GENOMIC DNA]</scope>
    <source>
        <strain evidence="3 4">LEGU1</strain>
    </source>
</reference>
<feature type="chain" id="PRO_5047309697" evidence="1">
    <location>
        <begin position="28"/>
        <end position="153"/>
    </location>
</feature>
<dbReference type="EMBL" id="CP068046">
    <property type="protein sequence ID" value="QQR39294.1"/>
    <property type="molecule type" value="Genomic_DNA"/>
</dbReference>